<name>A0AAE1LHX4_9NEOP</name>
<evidence type="ECO:0000256" key="1">
    <source>
        <dbReference type="SAM" id="MobiDB-lite"/>
    </source>
</evidence>
<evidence type="ECO:0000313" key="3">
    <source>
        <dbReference type="EMBL" id="KAK3919339.1"/>
    </source>
</evidence>
<dbReference type="EMBL" id="JAHWGI010000978">
    <property type="protein sequence ID" value="KAK3919339.1"/>
    <property type="molecule type" value="Genomic_DNA"/>
</dbReference>
<evidence type="ECO:0000259" key="2">
    <source>
        <dbReference type="PROSITE" id="PS50003"/>
    </source>
</evidence>
<comment type="caution">
    <text evidence="3">The sequence shown here is derived from an EMBL/GenBank/DDBJ whole genome shotgun (WGS) entry which is preliminary data.</text>
</comment>
<sequence length="437" mass="49803">MAHLTRREVFAIFSEKAGSSTTIKISHVTETILRRFSSQDKDEEEWAEILRRLCYEFVRRAKKSMRLDDPKSSHSAWLDEKIHLPPIKLPPGRPTSDFDSLTEDRKRKRAKVLGGESSANELAYAAMIKARSEGRKDIAHLLCEIFQNGKAQQISEAYLNEIKREPVRVFTANEALALMLNMDISRDSYQSLRNELVKRNHPELLPPYKAVHDASEKCSPSDSAFTLTESAVQINIQALLDITLARMLEIDDVKKALLQSESSDSTTIHLEMVCKWGFDGSSGHSRYKQKTTGEMTDGSIFLSCFAPLRLTKVLACGRTINLPAFKEYCLKTAEMYVSKYQWYFMPQSVHKMLIHGSDILKEFPVPAGTLTEEAQESRNKDLRRFREAHARKFSREAANKDIVKRFLTTSDPLISSIRQPQVNSLLPTKEMKTLLLD</sequence>
<accession>A0AAE1LHX4</accession>
<dbReference type="Proteomes" id="UP001219518">
    <property type="component" value="Unassembled WGS sequence"/>
</dbReference>
<keyword evidence="4" id="KW-1185">Reference proteome</keyword>
<feature type="region of interest" description="Disordered" evidence="1">
    <location>
        <begin position="85"/>
        <end position="104"/>
    </location>
</feature>
<dbReference type="PROSITE" id="PS50003">
    <property type="entry name" value="PH_DOMAIN"/>
    <property type="match status" value="1"/>
</dbReference>
<reference evidence="3" key="1">
    <citation type="submission" date="2021-07" db="EMBL/GenBank/DDBJ databases">
        <authorList>
            <person name="Catto M.A."/>
            <person name="Jacobson A."/>
            <person name="Kennedy G."/>
            <person name="Labadie P."/>
            <person name="Hunt B.G."/>
            <person name="Srinivasan R."/>
        </authorList>
    </citation>
    <scope>NUCLEOTIDE SEQUENCE</scope>
    <source>
        <strain evidence="3">PL_HMW_Pooled</strain>
        <tissue evidence="3">Head</tissue>
    </source>
</reference>
<proteinExistence type="predicted"/>
<evidence type="ECO:0000313" key="4">
    <source>
        <dbReference type="Proteomes" id="UP001219518"/>
    </source>
</evidence>
<gene>
    <name evidence="3" type="ORF">KUF71_008466</name>
</gene>
<reference evidence="3" key="2">
    <citation type="journal article" date="2023" name="BMC Genomics">
        <title>Pest status, molecular evolution, and epigenetic factors derived from the genome assembly of Frankliniella fusca, a thysanopteran phytovirus vector.</title>
        <authorList>
            <person name="Catto M.A."/>
            <person name="Labadie P.E."/>
            <person name="Jacobson A.L."/>
            <person name="Kennedy G.G."/>
            <person name="Srinivasan R."/>
            <person name="Hunt B.G."/>
        </authorList>
    </citation>
    <scope>NUCLEOTIDE SEQUENCE</scope>
    <source>
        <strain evidence="3">PL_HMW_Pooled</strain>
    </source>
</reference>
<feature type="domain" description="PH" evidence="2">
    <location>
        <begin position="1"/>
        <end position="55"/>
    </location>
</feature>
<protein>
    <submittedName>
        <fullName evidence="3">Imidazole glycerol phosphate synthase subunit hisF2</fullName>
    </submittedName>
</protein>
<dbReference type="AlphaFoldDB" id="A0AAE1LHX4"/>
<dbReference type="InterPro" id="IPR001849">
    <property type="entry name" value="PH_domain"/>
</dbReference>
<organism evidence="3 4">
    <name type="scientific">Frankliniella fusca</name>
    <dbReference type="NCBI Taxonomy" id="407009"/>
    <lineage>
        <taxon>Eukaryota</taxon>
        <taxon>Metazoa</taxon>
        <taxon>Ecdysozoa</taxon>
        <taxon>Arthropoda</taxon>
        <taxon>Hexapoda</taxon>
        <taxon>Insecta</taxon>
        <taxon>Pterygota</taxon>
        <taxon>Neoptera</taxon>
        <taxon>Paraneoptera</taxon>
        <taxon>Thysanoptera</taxon>
        <taxon>Terebrantia</taxon>
        <taxon>Thripoidea</taxon>
        <taxon>Thripidae</taxon>
        <taxon>Frankliniella</taxon>
    </lineage>
</organism>